<dbReference type="NCBIfam" id="TIGR01067">
    <property type="entry name" value="rplN_bact"/>
    <property type="match status" value="1"/>
</dbReference>
<evidence type="ECO:0000256" key="1">
    <source>
        <dbReference type="ARBA" id="ARBA00022980"/>
    </source>
</evidence>
<gene>
    <name evidence="3" type="primary">rplN</name>
    <name evidence="6" type="ORF">SAMN06265182_1971</name>
</gene>
<dbReference type="EMBL" id="OBEI01000012">
    <property type="protein sequence ID" value="SNZ10962.1"/>
    <property type="molecule type" value="Genomic_DNA"/>
</dbReference>
<dbReference type="OrthoDB" id="9806379at2"/>
<comment type="similarity">
    <text evidence="3 4">Belongs to the universal ribosomal protein uL14 family.</text>
</comment>
<dbReference type="PANTHER" id="PTHR11761:SF3">
    <property type="entry name" value="LARGE RIBOSOMAL SUBUNIT PROTEIN UL14M"/>
    <property type="match status" value="1"/>
</dbReference>
<dbReference type="Pfam" id="PF00238">
    <property type="entry name" value="Ribosomal_L14"/>
    <property type="match status" value="1"/>
</dbReference>
<organism evidence="6 7">
    <name type="scientific">Persephonella hydrogeniphila</name>
    <dbReference type="NCBI Taxonomy" id="198703"/>
    <lineage>
        <taxon>Bacteria</taxon>
        <taxon>Pseudomonadati</taxon>
        <taxon>Aquificota</taxon>
        <taxon>Aquificia</taxon>
        <taxon>Aquificales</taxon>
        <taxon>Hydrogenothermaceae</taxon>
        <taxon>Persephonella</taxon>
    </lineage>
</organism>
<dbReference type="RefSeq" id="WP_097001113.1">
    <property type="nucleotide sequence ID" value="NZ_OBEI01000012.1"/>
</dbReference>
<sequence>MIRRGTYLNTADNSGAKKVQCIGIPKKVNFGKQTDFATLGDVITVTVKDAIPNGTAKKGKVYKAVVVRTAKEVGRPDGSYIKFDDNAVVLLNNNLEPLGTRILGPVAREIRAKGFYRIVSLAPEVI</sequence>
<reference evidence="7" key="1">
    <citation type="submission" date="2017-09" db="EMBL/GenBank/DDBJ databases">
        <authorList>
            <person name="Varghese N."/>
            <person name="Submissions S."/>
        </authorList>
    </citation>
    <scope>NUCLEOTIDE SEQUENCE [LARGE SCALE GENOMIC DNA]</scope>
    <source>
        <strain evidence="7">DSM 15103</strain>
    </source>
</reference>
<evidence type="ECO:0000256" key="3">
    <source>
        <dbReference type="HAMAP-Rule" id="MF_01367"/>
    </source>
</evidence>
<dbReference type="SMART" id="SM01374">
    <property type="entry name" value="Ribosomal_L14"/>
    <property type="match status" value="1"/>
</dbReference>
<dbReference type="PROSITE" id="PS00049">
    <property type="entry name" value="RIBOSOMAL_L14"/>
    <property type="match status" value="1"/>
</dbReference>
<comment type="subunit">
    <text evidence="3">Part of the 50S ribosomal subunit. Forms a cluster with proteins L3 and L19. In the 70S ribosome, L14 and L19 interact and together make contacts with the 16S rRNA in bridges B5 and B8.</text>
</comment>
<proteinExistence type="inferred from homology"/>
<evidence type="ECO:0000313" key="6">
    <source>
        <dbReference type="EMBL" id="SNZ10962.1"/>
    </source>
</evidence>
<dbReference type="Proteomes" id="UP000219036">
    <property type="component" value="Unassembled WGS sequence"/>
</dbReference>
<name>A0A285NN73_9AQUI</name>
<keyword evidence="3 5" id="KW-0694">RNA-binding</keyword>
<dbReference type="InterPro" id="IPR036853">
    <property type="entry name" value="Ribosomal_uL14_sf"/>
</dbReference>
<dbReference type="GO" id="GO:0006412">
    <property type="term" value="P:translation"/>
    <property type="evidence" value="ECO:0007669"/>
    <property type="project" value="UniProtKB-UniRule"/>
</dbReference>
<evidence type="ECO:0000256" key="2">
    <source>
        <dbReference type="ARBA" id="ARBA00023274"/>
    </source>
</evidence>
<dbReference type="SUPFAM" id="SSF50193">
    <property type="entry name" value="Ribosomal protein L14"/>
    <property type="match status" value="1"/>
</dbReference>
<keyword evidence="3 5" id="KW-0699">rRNA-binding</keyword>
<keyword evidence="7" id="KW-1185">Reference proteome</keyword>
<keyword evidence="2 3" id="KW-0687">Ribonucleoprotein</keyword>
<dbReference type="InterPro" id="IPR000218">
    <property type="entry name" value="Ribosomal_uL14"/>
</dbReference>
<dbReference type="HAMAP" id="MF_01367">
    <property type="entry name" value="Ribosomal_uL14"/>
    <property type="match status" value="1"/>
</dbReference>
<dbReference type="PANTHER" id="PTHR11761">
    <property type="entry name" value="50S/60S RIBOSOMAL PROTEIN L14/L23"/>
    <property type="match status" value="1"/>
</dbReference>
<dbReference type="InterPro" id="IPR005745">
    <property type="entry name" value="Ribosomal_uL14_bac-type"/>
</dbReference>
<dbReference type="AlphaFoldDB" id="A0A285NN73"/>
<dbReference type="GO" id="GO:0003735">
    <property type="term" value="F:structural constituent of ribosome"/>
    <property type="evidence" value="ECO:0007669"/>
    <property type="project" value="InterPro"/>
</dbReference>
<accession>A0A285NN73</accession>
<dbReference type="Gene3D" id="2.40.150.20">
    <property type="entry name" value="Ribosomal protein L14"/>
    <property type="match status" value="1"/>
</dbReference>
<dbReference type="GO" id="GO:0070180">
    <property type="term" value="F:large ribosomal subunit rRNA binding"/>
    <property type="evidence" value="ECO:0007669"/>
    <property type="project" value="TreeGrafter"/>
</dbReference>
<evidence type="ECO:0000313" key="7">
    <source>
        <dbReference type="Proteomes" id="UP000219036"/>
    </source>
</evidence>
<dbReference type="InterPro" id="IPR019972">
    <property type="entry name" value="Ribosomal_uL14_CS"/>
</dbReference>
<evidence type="ECO:0000256" key="5">
    <source>
        <dbReference type="RuleBase" id="RU003950"/>
    </source>
</evidence>
<evidence type="ECO:0000256" key="4">
    <source>
        <dbReference type="RuleBase" id="RU003949"/>
    </source>
</evidence>
<protein>
    <recommendedName>
        <fullName evidence="3">Large ribosomal subunit protein uL14</fullName>
    </recommendedName>
</protein>
<dbReference type="GO" id="GO:0022625">
    <property type="term" value="C:cytosolic large ribosomal subunit"/>
    <property type="evidence" value="ECO:0007669"/>
    <property type="project" value="TreeGrafter"/>
</dbReference>
<dbReference type="CDD" id="cd00337">
    <property type="entry name" value="Ribosomal_uL14"/>
    <property type="match status" value="1"/>
</dbReference>
<keyword evidence="1 3" id="KW-0689">Ribosomal protein</keyword>
<comment type="function">
    <text evidence="3 5">Binds to 23S rRNA. Forms part of two intersubunit bridges in the 70S ribosome.</text>
</comment>